<dbReference type="GO" id="GO:0017004">
    <property type="term" value="P:cytochrome complex assembly"/>
    <property type="evidence" value="ECO:0007669"/>
    <property type="project" value="UniProtKB-KW"/>
</dbReference>
<evidence type="ECO:0000256" key="3">
    <source>
        <dbReference type="PROSITE-ProRule" id="PRU00339"/>
    </source>
</evidence>
<dbReference type="Gene3D" id="1.25.40.10">
    <property type="entry name" value="Tetratricopeptide repeat domain"/>
    <property type="match status" value="2"/>
</dbReference>
<dbReference type="OrthoDB" id="9815847at2"/>
<feature type="transmembrane region" description="Helical" evidence="4">
    <location>
        <begin position="6"/>
        <end position="23"/>
    </location>
</feature>
<dbReference type="RefSeq" id="WP_090876683.1">
    <property type="nucleotide sequence ID" value="NZ_FMXQ01000004.1"/>
</dbReference>
<feature type="transmembrane region" description="Helical" evidence="4">
    <location>
        <begin position="94"/>
        <end position="114"/>
    </location>
</feature>
<gene>
    <name evidence="5" type="ORF">SAMN02982931_02437</name>
</gene>
<reference evidence="5 6" key="1">
    <citation type="submission" date="2016-10" db="EMBL/GenBank/DDBJ databases">
        <authorList>
            <person name="de Groot N.N."/>
        </authorList>
    </citation>
    <scope>NUCLEOTIDE SEQUENCE [LARGE SCALE GENOMIC DNA]</scope>
    <source>
        <strain evidence="5 6">ATCC 35022</strain>
    </source>
</reference>
<dbReference type="InterPro" id="IPR019734">
    <property type="entry name" value="TPR_rpt"/>
</dbReference>
<evidence type="ECO:0000256" key="1">
    <source>
        <dbReference type="ARBA" id="ARBA00004196"/>
    </source>
</evidence>
<keyword evidence="6" id="KW-1185">Reference proteome</keyword>
<protein>
    <submittedName>
        <fullName evidence="5">Cytochrome c-type biogenesis protein CcmH</fullName>
    </submittedName>
</protein>
<name>A0A1G6CG49_9HYPH</name>
<sequence>MIFWVIMAVLAASVSLSVLMPLYRTRQVERRLAEQEMSVYRDQLGEIDRDVDRGLIAGSEAEAARNEIARRLIKADQAKSTDAVGLRSERPRQVAAVLAVVGLPVAAVGLYLLVGSPGLPDAPLAARLAAQPEQQDTAALIARVENHLAANPDDAEGWRIIAPVYVRMGRHDEAATAYRHLVRLLGSNAERETALGEALVRASGGSLTAEAKEAFDRAAALDPQMVGPRFYLALGLGQSGDTEGAVTALQSLIDDSPPNAPWLVSVREVMARLESVDAPPQPGPTADDIEAAGEMAADDRAAMIEGMVAQLASRLESEPDDAEGWARLVRSYMVLGRPDDARAALDQARSALDGDEDKLAMVEAEAQASGLSE</sequence>
<dbReference type="GO" id="GO:0030313">
    <property type="term" value="C:cell envelope"/>
    <property type="evidence" value="ECO:0007669"/>
    <property type="project" value="UniProtKB-SubCell"/>
</dbReference>
<organism evidence="5 6">
    <name type="scientific">Bauldia litoralis</name>
    <dbReference type="NCBI Taxonomy" id="665467"/>
    <lineage>
        <taxon>Bacteria</taxon>
        <taxon>Pseudomonadati</taxon>
        <taxon>Pseudomonadota</taxon>
        <taxon>Alphaproteobacteria</taxon>
        <taxon>Hyphomicrobiales</taxon>
        <taxon>Kaistiaceae</taxon>
        <taxon>Bauldia</taxon>
    </lineage>
</organism>
<dbReference type="Proteomes" id="UP000199071">
    <property type="component" value="Unassembled WGS sequence"/>
</dbReference>
<dbReference type="STRING" id="665467.SAMN02982931_02437"/>
<evidence type="ECO:0000256" key="2">
    <source>
        <dbReference type="ARBA" id="ARBA00022748"/>
    </source>
</evidence>
<keyword evidence="4" id="KW-0812">Transmembrane</keyword>
<dbReference type="InterPro" id="IPR011990">
    <property type="entry name" value="TPR-like_helical_dom_sf"/>
</dbReference>
<accession>A0A1G6CG49</accession>
<proteinExistence type="predicted"/>
<dbReference type="GO" id="GO:0005886">
    <property type="term" value="C:plasma membrane"/>
    <property type="evidence" value="ECO:0007669"/>
    <property type="project" value="TreeGrafter"/>
</dbReference>
<keyword evidence="4" id="KW-1133">Transmembrane helix</keyword>
<keyword evidence="3" id="KW-0802">TPR repeat</keyword>
<dbReference type="InterPro" id="IPR051263">
    <property type="entry name" value="C-type_cytochrome_biogenesis"/>
</dbReference>
<dbReference type="AlphaFoldDB" id="A0A1G6CG49"/>
<keyword evidence="4" id="KW-0472">Membrane</keyword>
<dbReference type="SUPFAM" id="SSF48452">
    <property type="entry name" value="TPR-like"/>
    <property type="match status" value="1"/>
</dbReference>
<dbReference type="NCBIfam" id="TIGR03142">
    <property type="entry name" value="cytochro_ccmI"/>
    <property type="match status" value="1"/>
</dbReference>
<dbReference type="PANTHER" id="PTHR47870:SF1">
    <property type="entry name" value="CYTOCHROME C-TYPE BIOGENESIS PROTEIN CCMH"/>
    <property type="match status" value="1"/>
</dbReference>
<dbReference type="InterPro" id="IPR017560">
    <property type="entry name" value="Cyt_c_biogenesis_CcmI"/>
</dbReference>
<evidence type="ECO:0000313" key="6">
    <source>
        <dbReference type="Proteomes" id="UP000199071"/>
    </source>
</evidence>
<feature type="repeat" description="TPR" evidence="3">
    <location>
        <begin position="155"/>
        <end position="188"/>
    </location>
</feature>
<comment type="subcellular location">
    <subcellularLocation>
        <location evidence="1">Cell envelope</location>
    </subcellularLocation>
</comment>
<dbReference type="PANTHER" id="PTHR47870">
    <property type="entry name" value="CYTOCHROME C-TYPE BIOGENESIS PROTEIN CCMH"/>
    <property type="match status" value="1"/>
</dbReference>
<dbReference type="PROSITE" id="PS50005">
    <property type="entry name" value="TPR"/>
    <property type="match status" value="1"/>
</dbReference>
<dbReference type="EMBL" id="FMXQ01000004">
    <property type="protein sequence ID" value="SDB31702.1"/>
    <property type="molecule type" value="Genomic_DNA"/>
</dbReference>
<keyword evidence="2" id="KW-0201">Cytochrome c-type biogenesis</keyword>
<evidence type="ECO:0000256" key="4">
    <source>
        <dbReference type="SAM" id="Phobius"/>
    </source>
</evidence>
<evidence type="ECO:0000313" key="5">
    <source>
        <dbReference type="EMBL" id="SDB31702.1"/>
    </source>
</evidence>